<proteinExistence type="predicted"/>
<name>A0A397UL60_9GLOM</name>
<accession>A0A397UL60</accession>
<keyword evidence="2" id="KW-1185">Reference proteome</keyword>
<dbReference type="EMBL" id="QKWP01001367">
    <property type="protein sequence ID" value="RIB09499.1"/>
    <property type="molecule type" value="Genomic_DNA"/>
</dbReference>
<dbReference type="OrthoDB" id="2320330at2759"/>
<organism evidence="1 2">
    <name type="scientific">Gigaspora rosea</name>
    <dbReference type="NCBI Taxonomy" id="44941"/>
    <lineage>
        <taxon>Eukaryota</taxon>
        <taxon>Fungi</taxon>
        <taxon>Fungi incertae sedis</taxon>
        <taxon>Mucoromycota</taxon>
        <taxon>Glomeromycotina</taxon>
        <taxon>Glomeromycetes</taxon>
        <taxon>Diversisporales</taxon>
        <taxon>Gigasporaceae</taxon>
        <taxon>Gigaspora</taxon>
    </lineage>
</organism>
<dbReference type="AlphaFoldDB" id="A0A397UL60"/>
<evidence type="ECO:0000313" key="1">
    <source>
        <dbReference type="EMBL" id="RIB09499.1"/>
    </source>
</evidence>
<sequence>MPGDMVKIIIDNIYNKRVPKPSNLRPGYDMEHVFKPHETPQQWANRVRGPLQELLSKREYNIPYEYRRPRVHKSEMAICFNCWKLVKITEVKLKKVYFDGYRRWGYEVESKDLMKNHWNYSCFEVKTEEVPLEPNKSYSLTSSKVTTPSMQCSVTTPPMQCSVSVPSSINTNRPGEGNTNKLFISSLFAKQINLVPFHLNLPKDTILRLRDGTEITIV</sequence>
<evidence type="ECO:0000313" key="2">
    <source>
        <dbReference type="Proteomes" id="UP000266673"/>
    </source>
</evidence>
<comment type="caution">
    <text evidence="1">The sequence shown here is derived from an EMBL/GenBank/DDBJ whole genome shotgun (WGS) entry which is preliminary data.</text>
</comment>
<gene>
    <name evidence="1" type="ORF">C2G38_2208752</name>
</gene>
<reference evidence="1 2" key="1">
    <citation type="submission" date="2018-06" db="EMBL/GenBank/DDBJ databases">
        <title>Comparative genomics reveals the genomic features of Rhizophagus irregularis, R. cerebriforme, R. diaphanum and Gigaspora rosea, and their symbiotic lifestyle signature.</title>
        <authorList>
            <person name="Morin E."/>
            <person name="San Clemente H."/>
            <person name="Chen E.C.H."/>
            <person name="De La Providencia I."/>
            <person name="Hainaut M."/>
            <person name="Kuo A."/>
            <person name="Kohler A."/>
            <person name="Murat C."/>
            <person name="Tang N."/>
            <person name="Roy S."/>
            <person name="Loubradou J."/>
            <person name="Henrissat B."/>
            <person name="Grigoriev I.V."/>
            <person name="Corradi N."/>
            <person name="Roux C."/>
            <person name="Martin F.M."/>
        </authorList>
    </citation>
    <scope>NUCLEOTIDE SEQUENCE [LARGE SCALE GENOMIC DNA]</scope>
    <source>
        <strain evidence="1 2">DAOM 194757</strain>
    </source>
</reference>
<protein>
    <submittedName>
        <fullName evidence="1">Uncharacterized protein</fullName>
    </submittedName>
</protein>
<dbReference type="Proteomes" id="UP000266673">
    <property type="component" value="Unassembled WGS sequence"/>
</dbReference>